<reference evidence="1" key="1">
    <citation type="journal article" date="2020" name="Nature">
        <title>Giant virus diversity and host interactions through global metagenomics.</title>
        <authorList>
            <person name="Schulz F."/>
            <person name="Roux S."/>
            <person name="Paez-Espino D."/>
            <person name="Jungbluth S."/>
            <person name="Walsh D.A."/>
            <person name="Denef V.J."/>
            <person name="McMahon K.D."/>
            <person name="Konstantinidis K.T."/>
            <person name="Eloe-Fadrosh E.A."/>
            <person name="Kyrpides N.C."/>
            <person name="Woyke T."/>
        </authorList>
    </citation>
    <scope>NUCLEOTIDE SEQUENCE</scope>
    <source>
        <strain evidence="1">GVMAG-S-3300013094-109</strain>
    </source>
</reference>
<proteinExistence type="predicted"/>
<dbReference type="EMBL" id="MN740990">
    <property type="protein sequence ID" value="QHU21504.1"/>
    <property type="molecule type" value="Genomic_DNA"/>
</dbReference>
<sequence>MNNSYEKLKEQTELNKLKYLKLIKDLEKKGAIIPEKVDINMSLTEIIKVYKLSYIEHEDELQKQKLNTLINMGKTILDNIDPEWKIKLEGENVGMTDKLIKEFIKKNTGDSIYEN</sequence>
<accession>A0A6C0KYC1</accession>
<protein>
    <submittedName>
        <fullName evidence="1">Uncharacterized protein</fullName>
    </submittedName>
</protein>
<organism evidence="1">
    <name type="scientific">viral metagenome</name>
    <dbReference type="NCBI Taxonomy" id="1070528"/>
    <lineage>
        <taxon>unclassified sequences</taxon>
        <taxon>metagenomes</taxon>
        <taxon>organismal metagenomes</taxon>
    </lineage>
</organism>
<name>A0A6C0KYC1_9ZZZZ</name>
<dbReference type="AlphaFoldDB" id="A0A6C0KYC1"/>
<evidence type="ECO:0000313" key="1">
    <source>
        <dbReference type="EMBL" id="QHU21504.1"/>
    </source>
</evidence>